<accession>A0A0N0XA72</accession>
<reference evidence="2 3" key="2">
    <citation type="submission" date="2015-10" db="EMBL/GenBank/DDBJ databases">
        <title>Comparative genomics and high-throughput reverse genetic screens identify a new phytobacterial MAMP and an Arabidopsis receptor required for immune elicitation.</title>
        <authorList>
            <person name="Mott G.A."/>
            <person name="Thakur S."/>
            <person name="Wang P.W."/>
            <person name="Desveaux D."/>
            <person name="Guttman D.S."/>
        </authorList>
    </citation>
    <scope>NUCLEOTIDE SEQUENCE [LARGE SCALE GENOMIC DNA]</scope>
    <source>
        <strain evidence="2 3">0788_9</strain>
    </source>
</reference>
<evidence type="ECO:0000313" key="2">
    <source>
        <dbReference type="EMBL" id="KPC31728.1"/>
    </source>
</evidence>
<dbReference type="EMBL" id="LGLN01000037">
    <property type="protein sequence ID" value="KPC31728.1"/>
    <property type="molecule type" value="Genomic_DNA"/>
</dbReference>
<protein>
    <submittedName>
        <fullName evidence="2">Uncharacterized protein</fullName>
    </submittedName>
</protein>
<sequence length="56" mass="5954">MQADHSVGSAIQSKGQLSPDFTAHSGGAGWHGFSSSLLSSALDNNSNNPRWQSRRI</sequence>
<evidence type="ECO:0000256" key="1">
    <source>
        <dbReference type="SAM" id="MobiDB-lite"/>
    </source>
</evidence>
<dbReference type="Proteomes" id="UP000037891">
    <property type="component" value="Unassembled WGS sequence"/>
</dbReference>
<gene>
    <name evidence="2" type="ORF">ABJ99_1086</name>
</gene>
<organism evidence="2 3">
    <name type="scientific">Pseudomonas syringae pv. cilantro</name>
    <dbReference type="NCBI Taxonomy" id="81035"/>
    <lineage>
        <taxon>Bacteria</taxon>
        <taxon>Pseudomonadati</taxon>
        <taxon>Pseudomonadota</taxon>
        <taxon>Gammaproteobacteria</taxon>
        <taxon>Pseudomonadales</taxon>
        <taxon>Pseudomonadaceae</taxon>
        <taxon>Pseudomonas</taxon>
        <taxon>Pseudomonas syringae</taxon>
    </lineage>
</organism>
<feature type="region of interest" description="Disordered" evidence="1">
    <location>
        <begin position="1"/>
        <end position="25"/>
    </location>
</feature>
<comment type="caution">
    <text evidence="2">The sequence shown here is derived from an EMBL/GenBank/DDBJ whole genome shotgun (WGS) entry which is preliminary data.</text>
</comment>
<evidence type="ECO:0000313" key="3">
    <source>
        <dbReference type="Proteomes" id="UP000037891"/>
    </source>
</evidence>
<dbReference type="AlphaFoldDB" id="A0A0N0XA72"/>
<proteinExistence type="predicted"/>
<reference evidence="2 3" key="1">
    <citation type="submission" date="2015-07" db="EMBL/GenBank/DDBJ databases">
        <authorList>
            <person name="Noorani M."/>
        </authorList>
    </citation>
    <scope>NUCLEOTIDE SEQUENCE [LARGE SCALE GENOMIC DNA]</scope>
    <source>
        <strain evidence="2 3">0788_9</strain>
    </source>
</reference>
<name>A0A0N0XA72_PSESX</name>